<evidence type="ECO:0000313" key="2">
    <source>
        <dbReference type="Proteomes" id="UP001447516"/>
    </source>
</evidence>
<sequence length="157" mass="17705">MTYDVYLVRRLPGRTLPETLEALNEQYDPDDDELPPTRLTTGHRAAWDRIVGRATEEFGPVDVEEFPSGLTLRPRGPHAFQLDYDGESAQIYIPYHYAAEEAVAVLTKAYRLARVVEEETGLEGYDAQTDRPTAENDMASAVAQFTGIVRWMAENLL</sequence>
<dbReference type="Proteomes" id="UP001447516">
    <property type="component" value="Unassembled WGS sequence"/>
</dbReference>
<dbReference type="RefSeq" id="WP_346226295.1">
    <property type="nucleotide sequence ID" value="NZ_JBDJAW010000010.1"/>
</dbReference>
<keyword evidence="2" id="KW-1185">Reference proteome</keyword>
<reference evidence="1 2" key="1">
    <citation type="submission" date="2024-05" db="EMBL/GenBank/DDBJ databases">
        <title>Microbispora sp.ZYX-F-249.</title>
        <authorList>
            <person name="Xie H."/>
        </authorList>
    </citation>
    <scope>NUCLEOTIDE SEQUENCE [LARGE SCALE GENOMIC DNA]</scope>
    <source>
        <strain evidence="1 2">ZYX-F-249</strain>
    </source>
</reference>
<organism evidence="1 2">
    <name type="scientific">Microbispora maris</name>
    <dbReference type="NCBI Taxonomy" id="3144104"/>
    <lineage>
        <taxon>Bacteria</taxon>
        <taxon>Bacillati</taxon>
        <taxon>Actinomycetota</taxon>
        <taxon>Actinomycetes</taxon>
        <taxon>Streptosporangiales</taxon>
        <taxon>Streptosporangiaceae</taxon>
        <taxon>Microbispora</taxon>
    </lineage>
</organism>
<gene>
    <name evidence="1" type="ORF">AAH991_14385</name>
</gene>
<name>A0ABV0AP10_9ACTN</name>
<dbReference type="EMBL" id="JBDJAW010000010">
    <property type="protein sequence ID" value="MEN3536301.1"/>
    <property type="molecule type" value="Genomic_DNA"/>
</dbReference>
<proteinExistence type="predicted"/>
<evidence type="ECO:0000313" key="1">
    <source>
        <dbReference type="EMBL" id="MEN3536301.1"/>
    </source>
</evidence>
<comment type="caution">
    <text evidence="1">The sequence shown here is derived from an EMBL/GenBank/DDBJ whole genome shotgun (WGS) entry which is preliminary data.</text>
</comment>
<accession>A0ABV0AP10</accession>
<protein>
    <submittedName>
        <fullName evidence="1">Uncharacterized protein</fullName>
    </submittedName>
</protein>